<dbReference type="Proteomes" id="UP001383192">
    <property type="component" value="Unassembled WGS sequence"/>
</dbReference>
<dbReference type="GO" id="GO:0016887">
    <property type="term" value="F:ATP hydrolysis activity"/>
    <property type="evidence" value="ECO:0007669"/>
    <property type="project" value="InterPro"/>
</dbReference>
<evidence type="ECO:0000259" key="3">
    <source>
        <dbReference type="PROSITE" id="PS50893"/>
    </source>
</evidence>
<dbReference type="InterPro" id="IPR003593">
    <property type="entry name" value="AAA+_ATPase"/>
</dbReference>
<accession>A0AAW0DIK3</accession>
<feature type="domain" description="ABC transporter" evidence="3">
    <location>
        <begin position="362"/>
        <end position="631"/>
    </location>
</feature>
<dbReference type="SUPFAM" id="SSF52540">
    <property type="entry name" value="P-loop containing nucleoside triphosphate hydrolases"/>
    <property type="match status" value="1"/>
</dbReference>
<reference evidence="4 5" key="1">
    <citation type="submission" date="2024-01" db="EMBL/GenBank/DDBJ databases">
        <title>A draft genome for a cacao thread blight-causing isolate of Paramarasmius palmivorus.</title>
        <authorList>
            <person name="Baruah I.K."/>
            <person name="Bukari Y."/>
            <person name="Amoako-Attah I."/>
            <person name="Meinhardt L.W."/>
            <person name="Bailey B.A."/>
            <person name="Cohen S.P."/>
        </authorList>
    </citation>
    <scope>NUCLEOTIDE SEQUENCE [LARGE SCALE GENOMIC DNA]</scope>
    <source>
        <strain evidence="4 5">GH-12</strain>
    </source>
</reference>
<evidence type="ECO:0000313" key="5">
    <source>
        <dbReference type="Proteomes" id="UP001383192"/>
    </source>
</evidence>
<evidence type="ECO:0000313" key="4">
    <source>
        <dbReference type="EMBL" id="KAK7051003.1"/>
    </source>
</evidence>
<dbReference type="EMBL" id="JAYKXP010000014">
    <property type="protein sequence ID" value="KAK7051003.1"/>
    <property type="molecule type" value="Genomic_DNA"/>
</dbReference>
<name>A0AAW0DIK3_9AGAR</name>
<dbReference type="Pfam" id="PF00005">
    <property type="entry name" value="ABC_tran"/>
    <property type="match status" value="1"/>
</dbReference>
<keyword evidence="1" id="KW-0547">Nucleotide-binding</keyword>
<gene>
    <name evidence="4" type="ORF">VNI00_005115</name>
</gene>
<sequence length="643" mass="72264">MEPPPASTVEPAVGKLEAYHLGVYRVLLEANPSLKDIFTVQYFDEVKSAWLKSSKLCKRLVRDVVALDPWLVRALIGVKIWENTQDVFFLALETRILQVLLSFLGQQLISRKLLARLNMDLPTTQDNMSQEHVSSGLPWQAFEALLELCTRVIAAIGQLIFILNIARSGNHGLMFAFLCLVRPVFSLFFKDNIWSRARVVEATNESYLRMRALQGLADKKYRHDVISSNIVQYIINEFRKARAGLGNVSIDYPENQYRYLKNSFTFETLADVAGDLPLIYYAILTIIKPAHTTLTSIASLQQSTTLLRHCFYNVFWEYEDLLRHLSDLQQLYDVQSAATAVRDGDIPYPNPNGKQSCKGMAFELRNVSFSYPGNQSDKRALDDVSFKINPGDIVVIVGSNGSGKSTFINLLTRMYDASAGKILVDGEDIRHLKLADFRQATAILTQEHNLFPLSIAENIGLGLPDAIGNKNMILEAARLGGADKIIQKLDSGLDTVLEPMTVQYSALVREGDNSVLSVEKKKLKKSSNVSGGERQRLVAARTFMRFNSNRIKFVAVDEPSSALDPEGELELFNNLREARDGKTMLFVTHRFGPISKWADQILCMKDGKVVESGRHPELMLKKGEYFKMYNIQAKAFEPDSMVA</sequence>
<comment type="caution">
    <text evidence="4">The sequence shown here is derived from an EMBL/GenBank/DDBJ whole genome shotgun (WGS) entry which is preliminary data.</text>
</comment>
<dbReference type="SMART" id="SM00382">
    <property type="entry name" value="AAA"/>
    <property type="match status" value="1"/>
</dbReference>
<evidence type="ECO:0000256" key="2">
    <source>
        <dbReference type="ARBA" id="ARBA00022840"/>
    </source>
</evidence>
<dbReference type="PANTHER" id="PTHR24221:SF646">
    <property type="entry name" value="HAEMOLYSIN SECRETION ATP-BINDING PROTEIN"/>
    <property type="match status" value="1"/>
</dbReference>
<dbReference type="InterPro" id="IPR039421">
    <property type="entry name" value="Type_1_exporter"/>
</dbReference>
<keyword evidence="2" id="KW-0067">ATP-binding</keyword>
<dbReference type="PROSITE" id="PS50893">
    <property type="entry name" value="ABC_TRANSPORTER_2"/>
    <property type="match status" value="1"/>
</dbReference>
<dbReference type="GO" id="GO:0005524">
    <property type="term" value="F:ATP binding"/>
    <property type="evidence" value="ECO:0007669"/>
    <property type="project" value="UniProtKB-KW"/>
</dbReference>
<organism evidence="4 5">
    <name type="scientific">Paramarasmius palmivorus</name>
    <dbReference type="NCBI Taxonomy" id="297713"/>
    <lineage>
        <taxon>Eukaryota</taxon>
        <taxon>Fungi</taxon>
        <taxon>Dikarya</taxon>
        <taxon>Basidiomycota</taxon>
        <taxon>Agaricomycotina</taxon>
        <taxon>Agaricomycetes</taxon>
        <taxon>Agaricomycetidae</taxon>
        <taxon>Agaricales</taxon>
        <taxon>Marasmiineae</taxon>
        <taxon>Marasmiaceae</taxon>
        <taxon>Paramarasmius</taxon>
    </lineage>
</organism>
<dbReference type="GO" id="GO:0034040">
    <property type="term" value="F:ATPase-coupled lipid transmembrane transporter activity"/>
    <property type="evidence" value="ECO:0007669"/>
    <property type="project" value="TreeGrafter"/>
</dbReference>
<keyword evidence="5" id="KW-1185">Reference proteome</keyword>
<dbReference type="InterPro" id="IPR003439">
    <property type="entry name" value="ABC_transporter-like_ATP-bd"/>
</dbReference>
<dbReference type="AlphaFoldDB" id="A0AAW0DIK3"/>
<evidence type="ECO:0000256" key="1">
    <source>
        <dbReference type="ARBA" id="ARBA00022741"/>
    </source>
</evidence>
<proteinExistence type="predicted"/>
<protein>
    <recommendedName>
        <fullName evidence="3">ABC transporter domain-containing protein</fullName>
    </recommendedName>
</protein>
<dbReference type="PANTHER" id="PTHR24221">
    <property type="entry name" value="ATP-BINDING CASSETTE SUB-FAMILY B"/>
    <property type="match status" value="1"/>
</dbReference>
<dbReference type="InterPro" id="IPR027417">
    <property type="entry name" value="P-loop_NTPase"/>
</dbReference>
<dbReference type="Gene3D" id="3.40.50.300">
    <property type="entry name" value="P-loop containing nucleotide triphosphate hydrolases"/>
    <property type="match status" value="1"/>
</dbReference>